<dbReference type="PANTHER" id="PTHR10742">
    <property type="entry name" value="FLAVIN MONOAMINE OXIDASE"/>
    <property type="match status" value="1"/>
</dbReference>
<dbReference type="InterPro" id="IPR036188">
    <property type="entry name" value="FAD/NAD-bd_sf"/>
</dbReference>
<feature type="domain" description="Amine oxidase" evidence="2">
    <location>
        <begin position="25"/>
        <end position="82"/>
    </location>
</feature>
<reference evidence="3 4" key="1">
    <citation type="submission" date="2024-08" db="EMBL/GenBank/DDBJ databases">
        <title>Insights into the chromosomal genome structure of Flemingia macrophylla.</title>
        <authorList>
            <person name="Ding Y."/>
            <person name="Zhao Y."/>
            <person name="Bi W."/>
            <person name="Wu M."/>
            <person name="Zhao G."/>
            <person name="Gong Y."/>
            <person name="Li W."/>
            <person name="Zhang P."/>
        </authorList>
    </citation>
    <scope>NUCLEOTIDE SEQUENCE [LARGE SCALE GENOMIC DNA]</scope>
    <source>
        <strain evidence="3">DYQJB</strain>
        <tissue evidence="3">Leaf</tissue>
    </source>
</reference>
<dbReference type="Pfam" id="PF01593">
    <property type="entry name" value="Amino_oxidase"/>
    <property type="match status" value="1"/>
</dbReference>
<keyword evidence="4" id="KW-1185">Reference proteome</keyword>
<sequence length="85" mass="8972">MDSPSRSSVIVVGTDISGEFAAVKMLAESGVEGMVILEASNRDGGRIRKEHFGGVSVELGAGWIADIGGPQRNPVWELAAQLFPF</sequence>
<name>A0ABD1L4I0_9FABA</name>
<dbReference type="EMBL" id="JBGMDY010000011">
    <property type="protein sequence ID" value="KAL2318422.1"/>
    <property type="molecule type" value="Genomic_DNA"/>
</dbReference>
<organism evidence="3 4">
    <name type="scientific">Flemingia macrophylla</name>
    <dbReference type="NCBI Taxonomy" id="520843"/>
    <lineage>
        <taxon>Eukaryota</taxon>
        <taxon>Viridiplantae</taxon>
        <taxon>Streptophyta</taxon>
        <taxon>Embryophyta</taxon>
        <taxon>Tracheophyta</taxon>
        <taxon>Spermatophyta</taxon>
        <taxon>Magnoliopsida</taxon>
        <taxon>eudicotyledons</taxon>
        <taxon>Gunneridae</taxon>
        <taxon>Pentapetalae</taxon>
        <taxon>rosids</taxon>
        <taxon>fabids</taxon>
        <taxon>Fabales</taxon>
        <taxon>Fabaceae</taxon>
        <taxon>Papilionoideae</taxon>
        <taxon>50 kb inversion clade</taxon>
        <taxon>NPAAA clade</taxon>
        <taxon>indigoferoid/millettioid clade</taxon>
        <taxon>Phaseoleae</taxon>
        <taxon>Flemingia</taxon>
    </lineage>
</organism>
<comment type="caution">
    <text evidence="3">The sequence shown here is derived from an EMBL/GenBank/DDBJ whole genome shotgun (WGS) entry which is preliminary data.</text>
</comment>
<evidence type="ECO:0000259" key="2">
    <source>
        <dbReference type="Pfam" id="PF01593"/>
    </source>
</evidence>
<dbReference type="SUPFAM" id="SSF51905">
    <property type="entry name" value="FAD/NAD(P)-binding domain"/>
    <property type="match status" value="1"/>
</dbReference>
<evidence type="ECO:0000313" key="3">
    <source>
        <dbReference type="EMBL" id="KAL2318422.1"/>
    </source>
</evidence>
<gene>
    <name evidence="3" type="ORF">Fmac_032298</name>
</gene>
<evidence type="ECO:0000256" key="1">
    <source>
        <dbReference type="ARBA" id="ARBA00005995"/>
    </source>
</evidence>
<accession>A0ABD1L4I0</accession>
<dbReference type="PANTHER" id="PTHR10742:SF368">
    <property type="entry name" value="POLYAMINE OXIDASE 1"/>
    <property type="match status" value="1"/>
</dbReference>
<proteinExistence type="inferred from homology"/>
<dbReference type="InterPro" id="IPR002937">
    <property type="entry name" value="Amino_oxidase"/>
</dbReference>
<protein>
    <recommendedName>
        <fullName evidence="2">Amine oxidase domain-containing protein</fullName>
    </recommendedName>
</protein>
<dbReference type="AlphaFoldDB" id="A0ABD1L4I0"/>
<dbReference type="Proteomes" id="UP001603857">
    <property type="component" value="Unassembled WGS sequence"/>
</dbReference>
<comment type="similarity">
    <text evidence="1">Belongs to the flavin monoamine oxidase family.</text>
</comment>
<evidence type="ECO:0000313" key="4">
    <source>
        <dbReference type="Proteomes" id="UP001603857"/>
    </source>
</evidence>
<dbReference type="Gene3D" id="3.50.50.60">
    <property type="entry name" value="FAD/NAD(P)-binding domain"/>
    <property type="match status" value="1"/>
</dbReference>
<dbReference type="InterPro" id="IPR050281">
    <property type="entry name" value="Flavin_monoamine_oxidase"/>
</dbReference>